<dbReference type="OrthoDB" id="1522724at2"/>
<keyword evidence="4 7" id="KW-0812">Transmembrane</keyword>
<dbReference type="STRING" id="1635173.WH52_03370"/>
<name>A0A1Y2PFZ5_9FLAO</name>
<dbReference type="InParanoid" id="A0A1Y2PFZ5"/>
<organism evidence="10 11">
    <name type="scientific">Tenacibaculum holothuriorum</name>
    <dbReference type="NCBI Taxonomy" id="1635173"/>
    <lineage>
        <taxon>Bacteria</taxon>
        <taxon>Pseudomonadati</taxon>
        <taxon>Bacteroidota</taxon>
        <taxon>Flavobacteriia</taxon>
        <taxon>Flavobacteriales</taxon>
        <taxon>Flavobacteriaceae</taxon>
        <taxon>Tenacibaculum</taxon>
    </lineage>
</organism>
<protein>
    <submittedName>
        <fullName evidence="10">ABC transporter permease</fullName>
    </submittedName>
</protein>
<keyword evidence="11" id="KW-1185">Reference proteome</keyword>
<keyword evidence="6 7" id="KW-0472">Membrane</keyword>
<dbReference type="EMBL" id="LAPZ01000002">
    <property type="protein sequence ID" value="OSY88727.1"/>
    <property type="molecule type" value="Genomic_DNA"/>
</dbReference>
<evidence type="ECO:0000259" key="9">
    <source>
        <dbReference type="Pfam" id="PF12704"/>
    </source>
</evidence>
<keyword evidence="3" id="KW-1003">Cell membrane</keyword>
<feature type="transmembrane region" description="Helical" evidence="7">
    <location>
        <begin position="21"/>
        <end position="46"/>
    </location>
</feature>
<dbReference type="PANTHER" id="PTHR30489">
    <property type="entry name" value="LIPOPROTEIN-RELEASING SYSTEM TRANSMEMBRANE PROTEIN LOLE"/>
    <property type="match status" value="1"/>
</dbReference>
<evidence type="ECO:0000256" key="4">
    <source>
        <dbReference type="ARBA" id="ARBA00022692"/>
    </source>
</evidence>
<feature type="transmembrane region" description="Helical" evidence="7">
    <location>
        <begin position="320"/>
        <end position="346"/>
    </location>
</feature>
<evidence type="ECO:0000259" key="8">
    <source>
        <dbReference type="Pfam" id="PF02687"/>
    </source>
</evidence>
<evidence type="ECO:0000256" key="2">
    <source>
        <dbReference type="ARBA" id="ARBA00005236"/>
    </source>
</evidence>
<dbReference type="InterPro" id="IPR003838">
    <property type="entry name" value="ABC3_permease_C"/>
</dbReference>
<comment type="caution">
    <text evidence="10">The sequence shown here is derived from an EMBL/GenBank/DDBJ whole genome shotgun (WGS) entry which is preliminary data.</text>
</comment>
<feature type="transmembrane region" description="Helical" evidence="7">
    <location>
        <begin position="366"/>
        <end position="384"/>
    </location>
</feature>
<evidence type="ECO:0000313" key="10">
    <source>
        <dbReference type="EMBL" id="OSY88727.1"/>
    </source>
</evidence>
<feature type="transmembrane region" description="Helical" evidence="7">
    <location>
        <begin position="272"/>
        <end position="299"/>
    </location>
</feature>
<evidence type="ECO:0000256" key="6">
    <source>
        <dbReference type="ARBA" id="ARBA00023136"/>
    </source>
</evidence>
<evidence type="ECO:0000256" key="5">
    <source>
        <dbReference type="ARBA" id="ARBA00022989"/>
    </source>
</evidence>
<dbReference type="InterPro" id="IPR051447">
    <property type="entry name" value="Lipoprotein-release_system"/>
</dbReference>
<evidence type="ECO:0000256" key="1">
    <source>
        <dbReference type="ARBA" id="ARBA00004651"/>
    </source>
</evidence>
<accession>A0A1Y2PFZ5</accession>
<sequence>MNFPLYIAKRYLFSKSSTNAINIITMIAMFGVVVGSLALFIVLSGFSGLQTFSASLLENSDPDVKITASKGKSFFVTDSLQVVFNNKDVVAASKVIEERVFLRYKDKQQIAEIKGVDTFYNEVVPIDSTLRVGTWLDKEFSNAVVLGRGLSYKLSVGVLNYGEPLQILVPKPGKGFINPASAYRSVNTQILGLYQGSDEFQNKFVFTNLELAQELLKYKENQVTAIELKLKEGIDADNFTNSLQQKLGDKFTVKTRAQLNALYFKVVNTENFISYLIFTLIVIIALFNVIGSIIMMIIDKKQNLKTLYNLGTTLKDIKKIFVLQGFLLSVVGMLVGLFIGIIAVLLQLKFGWFKIAVDLPYPVEFRFFNVLVVTGTLIVLGYIASKIASSRISINFIEK</sequence>
<keyword evidence="5 7" id="KW-1133">Transmembrane helix</keyword>
<feature type="domain" description="ABC3 transporter permease C-terminal" evidence="8">
    <location>
        <begin position="276"/>
        <end position="393"/>
    </location>
</feature>
<comment type="subcellular location">
    <subcellularLocation>
        <location evidence="1">Cell membrane</location>
        <topology evidence="1">Multi-pass membrane protein</topology>
    </subcellularLocation>
</comment>
<dbReference type="Proteomes" id="UP000194221">
    <property type="component" value="Unassembled WGS sequence"/>
</dbReference>
<dbReference type="GO" id="GO:0044874">
    <property type="term" value="P:lipoprotein localization to outer membrane"/>
    <property type="evidence" value="ECO:0007669"/>
    <property type="project" value="TreeGrafter"/>
</dbReference>
<proteinExistence type="inferred from homology"/>
<feature type="domain" description="MacB-like periplasmic core" evidence="9">
    <location>
        <begin position="25"/>
        <end position="245"/>
    </location>
</feature>
<dbReference type="InterPro" id="IPR025857">
    <property type="entry name" value="MacB_PCD"/>
</dbReference>
<comment type="similarity">
    <text evidence="2">Belongs to the ABC-4 integral membrane protein family. LolC/E subfamily.</text>
</comment>
<dbReference type="Pfam" id="PF02687">
    <property type="entry name" value="FtsX"/>
    <property type="match status" value="1"/>
</dbReference>
<dbReference type="GO" id="GO:0098797">
    <property type="term" value="C:plasma membrane protein complex"/>
    <property type="evidence" value="ECO:0007669"/>
    <property type="project" value="TreeGrafter"/>
</dbReference>
<dbReference type="AlphaFoldDB" id="A0A1Y2PFZ5"/>
<evidence type="ECO:0000256" key="7">
    <source>
        <dbReference type="SAM" id="Phobius"/>
    </source>
</evidence>
<reference evidence="10 11" key="1">
    <citation type="submission" date="2015-03" db="EMBL/GenBank/DDBJ databases">
        <title>Genome sequence of Tenacibaculum sp. S2-2, isolated from intestinal microbiota of sea cucumber, Apostichopus japonicas.</title>
        <authorList>
            <person name="Shao Z."/>
            <person name="Wang L."/>
            <person name="Li X."/>
        </authorList>
    </citation>
    <scope>NUCLEOTIDE SEQUENCE [LARGE SCALE GENOMIC DNA]</scope>
    <source>
        <strain evidence="10 11">S2-2</strain>
    </source>
</reference>
<dbReference type="RefSeq" id="WP_086029529.1">
    <property type="nucleotide sequence ID" value="NZ_LAPZ01000002.1"/>
</dbReference>
<gene>
    <name evidence="10" type="ORF">WH52_03370</name>
</gene>
<evidence type="ECO:0000256" key="3">
    <source>
        <dbReference type="ARBA" id="ARBA00022475"/>
    </source>
</evidence>
<dbReference type="PANTHER" id="PTHR30489:SF0">
    <property type="entry name" value="LIPOPROTEIN-RELEASING SYSTEM TRANSMEMBRANE PROTEIN LOLE"/>
    <property type="match status" value="1"/>
</dbReference>
<dbReference type="Pfam" id="PF12704">
    <property type="entry name" value="MacB_PCD"/>
    <property type="match status" value="1"/>
</dbReference>
<evidence type="ECO:0000313" key="11">
    <source>
        <dbReference type="Proteomes" id="UP000194221"/>
    </source>
</evidence>